<dbReference type="AlphaFoldDB" id="A0AAW8JKX3"/>
<proteinExistence type="predicted"/>
<gene>
    <name evidence="3" type="ORF">RFH51_05235</name>
</gene>
<sequence length="182" mass="21089">MKKISRSKILFGSLFFAFSSMTFATPATDKSVQQFFAVIKYQEQIQSLMQKMTPLYDQQANQFLSVTLKRTVTENTEDQLAIIKISQLFQEIVNKAYQDPAIHSKFEKIYLNNFTEEEIQAFIKFFSSPEGQSYLQKTPSVFSESFQVGKDTILDYIKNPKVIKEYAPQLHKIVDELKKSQP</sequence>
<keyword evidence="1" id="KW-0732">Signal</keyword>
<feature type="domain" description="DUF2059" evidence="2">
    <location>
        <begin position="102"/>
        <end position="149"/>
    </location>
</feature>
<evidence type="ECO:0000259" key="2">
    <source>
        <dbReference type="Pfam" id="PF09832"/>
    </source>
</evidence>
<evidence type="ECO:0000256" key="1">
    <source>
        <dbReference type="SAM" id="SignalP"/>
    </source>
</evidence>
<evidence type="ECO:0000313" key="3">
    <source>
        <dbReference type="EMBL" id="MDQ9070864.1"/>
    </source>
</evidence>
<dbReference type="Pfam" id="PF09832">
    <property type="entry name" value="DUF2059"/>
    <property type="match status" value="1"/>
</dbReference>
<dbReference type="EMBL" id="JAVIDA010000005">
    <property type="protein sequence ID" value="MDQ9070864.1"/>
    <property type="molecule type" value="Genomic_DNA"/>
</dbReference>
<accession>A0AAW8JKX3</accession>
<name>A0AAW8JKX3_9GAMM</name>
<dbReference type="RefSeq" id="WP_308955399.1">
    <property type="nucleotide sequence ID" value="NZ_JAVICY010000004.1"/>
</dbReference>
<feature type="signal peptide" evidence="1">
    <location>
        <begin position="1"/>
        <end position="24"/>
    </location>
</feature>
<organism evidence="3 4">
    <name type="scientific">Acinetobacter gerneri</name>
    <dbReference type="NCBI Taxonomy" id="202952"/>
    <lineage>
        <taxon>Bacteria</taxon>
        <taxon>Pseudomonadati</taxon>
        <taxon>Pseudomonadota</taxon>
        <taxon>Gammaproteobacteria</taxon>
        <taxon>Moraxellales</taxon>
        <taxon>Moraxellaceae</taxon>
        <taxon>Acinetobacter</taxon>
    </lineage>
</organism>
<evidence type="ECO:0000313" key="4">
    <source>
        <dbReference type="Proteomes" id="UP001243195"/>
    </source>
</evidence>
<reference evidence="3" key="1">
    <citation type="submission" date="2023-08" db="EMBL/GenBank/DDBJ databases">
        <title>Emergence of clinically-relevant ST2 carbapenem-resistant Acinetobacter baumannii strains in hospital sewages in Zhejiang, East of China.</title>
        <authorList>
            <person name="Kaichao C."/>
            <person name="Zhang R."/>
        </authorList>
    </citation>
    <scope>NUCLEOTIDE SEQUENCE</scope>
    <source>
        <strain evidence="3">M-SY-60</strain>
    </source>
</reference>
<dbReference type="InterPro" id="IPR018637">
    <property type="entry name" value="DUF2059"/>
</dbReference>
<feature type="chain" id="PRO_5043801781" evidence="1">
    <location>
        <begin position="25"/>
        <end position="182"/>
    </location>
</feature>
<dbReference type="Proteomes" id="UP001243195">
    <property type="component" value="Unassembled WGS sequence"/>
</dbReference>
<protein>
    <submittedName>
        <fullName evidence="3">DUF2059 domain-containing protein</fullName>
    </submittedName>
</protein>
<comment type="caution">
    <text evidence="3">The sequence shown here is derived from an EMBL/GenBank/DDBJ whole genome shotgun (WGS) entry which is preliminary data.</text>
</comment>